<dbReference type="Proteomes" id="UP000031876">
    <property type="component" value="Plasmid 2"/>
</dbReference>
<sequence>MATISSNSNQVEVPVAKEEKLQIVRKYNSSIRYTDKLDNTITATVYRVYNDVSYQDKKRLKDLDITQLHGFVKDSMHQVLVDEESILNTILRAKQLDKLGKLNVQELKLKTFIKYKALIDYLGVDLSLSQIELKTIVKRIVSLDNYYVGNVRPTSMILLDDENFGSVESLVNYLKDFASKSVSSDHILLMENPFSKVREPYVESQAPYGWVKLEDITMKIIKIFQVTELTYKDLDVELFLGYIDGVLSLES</sequence>
<proteinExistence type="predicted"/>
<accession>A0A0B5NKA9</accession>
<evidence type="ECO:0000313" key="4">
    <source>
        <dbReference type="Proteomes" id="UP000031876"/>
    </source>
</evidence>
<keyword evidence="3" id="KW-0614">Plasmid</keyword>
<organism evidence="3 5">
    <name type="scientific">Bacillus thuringiensis</name>
    <dbReference type="NCBI Taxonomy" id="1428"/>
    <lineage>
        <taxon>Bacteria</taxon>
        <taxon>Bacillati</taxon>
        <taxon>Bacillota</taxon>
        <taxon>Bacilli</taxon>
        <taxon>Bacillales</taxon>
        <taxon>Bacillaceae</taxon>
        <taxon>Bacillus</taxon>
        <taxon>Bacillus cereus group</taxon>
    </lineage>
</organism>
<geneLocation type="plasmid" evidence="1 4">
    <name>2</name>
</geneLocation>
<gene>
    <name evidence="1" type="ORF">BF38_5723</name>
    <name evidence="2" type="ORF">FO599_00055</name>
    <name evidence="3" type="ORF">FOC89_02240</name>
</gene>
<name>A0A0B5NKA9_BACTU</name>
<dbReference type="EMBL" id="CP009334">
    <property type="protein sequence ID" value="AJG73857.1"/>
    <property type="molecule type" value="Genomic_DNA"/>
</dbReference>
<dbReference type="RefSeq" id="WP_000201403.1">
    <property type="nucleotide sequence ID" value="NZ_CP009334.1"/>
</dbReference>
<dbReference type="AlphaFoldDB" id="A0A0B5NKA9"/>
<dbReference type="EMBL" id="CP053979">
    <property type="protein sequence ID" value="QKH22822.1"/>
    <property type="molecule type" value="Genomic_DNA"/>
</dbReference>
<dbReference type="KEGG" id="btw:BF38_5723"/>
<evidence type="ECO:0000313" key="5">
    <source>
        <dbReference type="Proteomes" id="UP000501107"/>
    </source>
</evidence>
<evidence type="ECO:0000313" key="2">
    <source>
        <dbReference type="EMBL" id="MDR4174519.1"/>
    </source>
</evidence>
<dbReference type="Proteomes" id="UP000501107">
    <property type="component" value="Plasmid unnamed3"/>
</dbReference>
<dbReference type="EMBL" id="VKQN01000001">
    <property type="protein sequence ID" value="MDR4174519.1"/>
    <property type="molecule type" value="Genomic_DNA"/>
</dbReference>
<reference evidence="2" key="2">
    <citation type="submission" date="2019-07" db="EMBL/GenBank/DDBJ databases">
        <title>Phylogenomic Reclassification of ATCC Bacillus Strains and Various Taxa within the Genus Bacillus.</title>
        <authorList>
            <person name="Riojas M.A."/>
            <person name="Frank A.M."/>
            <person name="Fenn S.L."/>
            <person name="King S.P."/>
            <person name="Brower S.M."/>
            <person name="Hazbon M.H."/>
        </authorList>
    </citation>
    <scope>NUCLEOTIDE SEQUENCE</scope>
    <source>
        <strain evidence="2">ATCC 35646</strain>
    </source>
</reference>
<evidence type="ECO:0000313" key="1">
    <source>
        <dbReference type="EMBL" id="AJG73857.1"/>
    </source>
</evidence>
<reference evidence="1 4" key="1">
    <citation type="journal article" date="2015" name="Genome Announc.">
        <title>Complete genome sequences for 35 biothreat assay-relevant bacillus species.</title>
        <authorList>
            <person name="Johnson S.L."/>
            <person name="Daligault H.E."/>
            <person name="Davenport K.W."/>
            <person name="Jaissle J."/>
            <person name="Frey K.G."/>
            <person name="Ladner J.T."/>
            <person name="Broomall S.M."/>
            <person name="Bishop-Lilly K.A."/>
            <person name="Bruce D.C."/>
            <person name="Gibbons H.S."/>
            <person name="Coyne S.R."/>
            <person name="Lo C.C."/>
            <person name="Meincke L."/>
            <person name="Munk A.C."/>
            <person name="Koroleva G.I."/>
            <person name="Rosenzweig C.N."/>
            <person name="Palacios G.F."/>
            <person name="Redden C.L."/>
            <person name="Minogue T.D."/>
            <person name="Chain P.S."/>
        </authorList>
    </citation>
    <scope>NUCLEOTIDE SEQUENCE [LARGE SCALE GENOMIC DNA]</scope>
    <source>
        <strain evidence="1 4">HD1011</strain>
        <plasmid evidence="1 4">2</plasmid>
    </source>
</reference>
<protein>
    <submittedName>
        <fullName evidence="3">Uncharacterized protein</fullName>
    </submittedName>
</protein>
<reference evidence="3 5" key="3">
    <citation type="submission" date="2020-05" db="EMBL/GenBank/DDBJ databases">
        <title>FDA dAtabase for Regulatory Grade micrObial Sequences (FDA-ARGOS): Supporting development and validation of Infectious Disease Dx tests.</title>
        <authorList>
            <person name="Nelson B."/>
            <person name="Plummer A."/>
            <person name="Tallon L."/>
            <person name="Sadzewicz L."/>
            <person name="Zhao X."/>
            <person name="Vavikolanu K."/>
            <person name="Mehta A."/>
            <person name="Aluvathingal J."/>
            <person name="Nadendla S."/>
            <person name="Myers T."/>
            <person name="Yan Y."/>
            <person name="Sichtig H."/>
        </authorList>
    </citation>
    <scope>NUCLEOTIDE SEQUENCE [LARGE SCALE GENOMIC DNA]</scope>
    <source>
        <strain evidence="3 5">FDAARGOS_795</strain>
        <plasmid evidence="3 5">unnamed3</plasmid>
    </source>
</reference>
<evidence type="ECO:0000313" key="3">
    <source>
        <dbReference type="EMBL" id="QKH22822.1"/>
    </source>
</evidence>
<geneLocation type="plasmid" evidence="3 5">
    <name>unnamed3</name>
</geneLocation>
<dbReference type="Proteomes" id="UP001181533">
    <property type="component" value="Unassembled WGS sequence"/>
</dbReference>